<feature type="domain" description="Metaxin glutathione S-transferase" evidence="1">
    <location>
        <begin position="225"/>
        <end position="298"/>
    </location>
</feature>
<name>A0A9P8VG72_9PEZI</name>
<organism evidence="3 4">
    <name type="scientific">Plectosphaerella plurivora</name>
    <dbReference type="NCBI Taxonomy" id="936078"/>
    <lineage>
        <taxon>Eukaryota</taxon>
        <taxon>Fungi</taxon>
        <taxon>Dikarya</taxon>
        <taxon>Ascomycota</taxon>
        <taxon>Pezizomycotina</taxon>
        <taxon>Sordariomycetes</taxon>
        <taxon>Hypocreomycetidae</taxon>
        <taxon>Glomerellales</taxon>
        <taxon>Plectosphaerellaceae</taxon>
        <taxon>Plectosphaerella</taxon>
    </lineage>
</organism>
<dbReference type="GO" id="GO:0001401">
    <property type="term" value="C:SAM complex"/>
    <property type="evidence" value="ECO:0007669"/>
    <property type="project" value="TreeGrafter"/>
</dbReference>
<dbReference type="Pfam" id="PF17172">
    <property type="entry name" value="GST_N_4"/>
    <property type="match status" value="1"/>
</dbReference>
<dbReference type="GO" id="GO:0007005">
    <property type="term" value="P:mitochondrion organization"/>
    <property type="evidence" value="ECO:0007669"/>
    <property type="project" value="TreeGrafter"/>
</dbReference>
<protein>
    <recommendedName>
        <fullName evidence="5">Thioredoxin-like fold domain-containing protein</fullName>
    </recommendedName>
</protein>
<dbReference type="OrthoDB" id="198787at2759"/>
<evidence type="ECO:0000259" key="1">
    <source>
        <dbReference type="Pfam" id="PF17171"/>
    </source>
</evidence>
<dbReference type="PANTHER" id="PTHR12289">
    <property type="entry name" value="METAXIN RELATED"/>
    <property type="match status" value="1"/>
</dbReference>
<dbReference type="InterPro" id="IPR012336">
    <property type="entry name" value="Thioredoxin-like_fold"/>
</dbReference>
<gene>
    <name evidence="3" type="ORF">F5X68DRAFT_274472</name>
</gene>
<dbReference type="EMBL" id="JAGSXJ010000006">
    <property type="protein sequence ID" value="KAH6690560.1"/>
    <property type="molecule type" value="Genomic_DNA"/>
</dbReference>
<proteinExistence type="predicted"/>
<accession>A0A9P8VG72</accession>
<reference evidence="3" key="1">
    <citation type="journal article" date="2021" name="Nat. Commun.">
        <title>Genetic determinants of endophytism in the Arabidopsis root mycobiome.</title>
        <authorList>
            <person name="Mesny F."/>
            <person name="Miyauchi S."/>
            <person name="Thiergart T."/>
            <person name="Pickel B."/>
            <person name="Atanasova L."/>
            <person name="Karlsson M."/>
            <person name="Huettel B."/>
            <person name="Barry K.W."/>
            <person name="Haridas S."/>
            <person name="Chen C."/>
            <person name="Bauer D."/>
            <person name="Andreopoulos W."/>
            <person name="Pangilinan J."/>
            <person name="LaButti K."/>
            <person name="Riley R."/>
            <person name="Lipzen A."/>
            <person name="Clum A."/>
            <person name="Drula E."/>
            <person name="Henrissat B."/>
            <person name="Kohler A."/>
            <person name="Grigoriev I.V."/>
            <person name="Martin F.M."/>
            <person name="Hacquard S."/>
        </authorList>
    </citation>
    <scope>NUCLEOTIDE SEQUENCE</scope>
    <source>
        <strain evidence="3">MPI-SDFR-AT-0117</strain>
    </source>
</reference>
<feature type="domain" description="Thioredoxin-like fold" evidence="2">
    <location>
        <begin position="72"/>
        <end position="173"/>
    </location>
</feature>
<evidence type="ECO:0008006" key="5">
    <source>
        <dbReference type="Google" id="ProtNLM"/>
    </source>
</evidence>
<comment type="caution">
    <text evidence="3">The sequence shown here is derived from an EMBL/GenBank/DDBJ whole genome shotgun (WGS) entry which is preliminary data.</text>
</comment>
<dbReference type="Pfam" id="PF17171">
    <property type="entry name" value="GST_C_6"/>
    <property type="match status" value="1"/>
</dbReference>
<evidence type="ECO:0000259" key="2">
    <source>
        <dbReference type="Pfam" id="PF17172"/>
    </source>
</evidence>
<dbReference type="InterPro" id="IPR033468">
    <property type="entry name" value="Metaxin_GST"/>
</dbReference>
<dbReference type="InterPro" id="IPR050931">
    <property type="entry name" value="Mito_Protein_Transport_Metaxin"/>
</dbReference>
<dbReference type="AlphaFoldDB" id="A0A9P8VG72"/>
<keyword evidence="4" id="KW-1185">Reference proteome</keyword>
<evidence type="ECO:0000313" key="4">
    <source>
        <dbReference type="Proteomes" id="UP000770015"/>
    </source>
</evidence>
<dbReference type="PANTHER" id="PTHR12289:SF44">
    <property type="entry name" value="OUTER MEMBRANE PROTEIN (SAM35), PUTATIVE (AFU_ORTHOLOGUE AFUA_1G13180)-RELATED"/>
    <property type="match status" value="1"/>
</dbReference>
<dbReference type="Proteomes" id="UP000770015">
    <property type="component" value="Unassembled WGS sequence"/>
</dbReference>
<evidence type="ECO:0000313" key="3">
    <source>
        <dbReference type="EMBL" id="KAH6690560.1"/>
    </source>
</evidence>
<sequence>MSEHRRLPPAPTHWLAVPSPIAALFKRVPLAVYAANDLPLRSPSSERDRTLPILYVFTTEDGARRGKPSFNPSCLKWQTILKIARVPFTTRPSNNHSSPTGALPFLLPAPSSTPSNNFPIPSGNALLNHALSNAAPPNILDDAVSSRQEAYISLITLKIRPALLHALYVNKANTPLLKALYIDPSSRNMIVRSTLLHQVRGAAESEILSTTRRGFIDTDVLYADAKAAFSALETILLETSGSGSADGFFSGAAEAAILDAEVFAYTNLILDETLGWVDNHLRNYLSEYPALTRHRENMLRTYFSETS</sequence>